<dbReference type="PANTHER" id="PTHR30269:SF37">
    <property type="entry name" value="MEMBRANE TRANSPORTER PROTEIN"/>
    <property type="match status" value="1"/>
</dbReference>
<dbReference type="InterPro" id="IPR002781">
    <property type="entry name" value="TM_pro_TauE-like"/>
</dbReference>
<dbReference type="Pfam" id="PF01925">
    <property type="entry name" value="TauE"/>
    <property type="match status" value="1"/>
</dbReference>
<comment type="similarity">
    <text evidence="2 8">Belongs to the 4-toluene sulfonate uptake permease (TSUP) (TC 2.A.102) family.</text>
</comment>
<dbReference type="InterPro" id="IPR052017">
    <property type="entry name" value="TSUP"/>
</dbReference>
<evidence type="ECO:0000256" key="1">
    <source>
        <dbReference type="ARBA" id="ARBA00004651"/>
    </source>
</evidence>
<evidence type="ECO:0000256" key="8">
    <source>
        <dbReference type="RuleBase" id="RU363041"/>
    </source>
</evidence>
<proteinExistence type="inferred from homology"/>
<keyword evidence="6 8" id="KW-1133">Transmembrane helix</keyword>
<protein>
    <recommendedName>
        <fullName evidence="8">Probable membrane transporter protein</fullName>
    </recommendedName>
</protein>
<feature type="transmembrane region" description="Helical" evidence="8">
    <location>
        <begin position="174"/>
        <end position="195"/>
    </location>
</feature>
<keyword evidence="4 8" id="KW-1003">Cell membrane</keyword>
<feature type="transmembrane region" description="Helical" evidence="8">
    <location>
        <begin position="202"/>
        <end position="220"/>
    </location>
</feature>
<dbReference type="EMBL" id="LDZY01000007">
    <property type="protein sequence ID" value="KLU65855.1"/>
    <property type="molecule type" value="Genomic_DNA"/>
</dbReference>
<evidence type="ECO:0000313" key="10">
    <source>
        <dbReference type="Proteomes" id="UP000036356"/>
    </source>
</evidence>
<evidence type="ECO:0000256" key="4">
    <source>
        <dbReference type="ARBA" id="ARBA00022475"/>
    </source>
</evidence>
<comment type="subcellular location">
    <subcellularLocation>
        <location evidence="1 8">Cell membrane</location>
        <topology evidence="1 8">Multi-pass membrane protein</topology>
    </subcellularLocation>
</comment>
<comment type="caution">
    <text evidence="9">The sequence shown here is derived from an EMBL/GenBank/DDBJ whole genome shotgun (WGS) entry which is preliminary data.</text>
</comment>
<dbReference type="PANTHER" id="PTHR30269">
    <property type="entry name" value="TRANSMEMBRANE PROTEIN YFCA"/>
    <property type="match status" value="1"/>
</dbReference>
<feature type="transmembrane region" description="Helical" evidence="8">
    <location>
        <begin position="136"/>
        <end position="162"/>
    </location>
</feature>
<reference evidence="9 10" key="1">
    <citation type="submission" date="2015-06" db="EMBL/GenBank/DDBJ databases">
        <title>Draft genome of the moderately acidophilic sulfate reducer Candidatus Desulfosporosinus acididurans strain M1.</title>
        <authorList>
            <person name="Poehlein A."/>
            <person name="Petzsch P."/>
            <person name="Johnson B.D."/>
            <person name="Schloemann M."/>
            <person name="Daniel R."/>
            <person name="Muehling M."/>
        </authorList>
    </citation>
    <scope>NUCLEOTIDE SEQUENCE [LARGE SCALE GENOMIC DNA]</scope>
    <source>
        <strain evidence="9 10">M1</strain>
    </source>
</reference>
<evidence type="ECO:0000256" key="3">
    <source>
        <dbReference type="ARBA" id="ARBA00022448"/>
    </source>
</evidence>
<organism evidence="9 10">
    <name type="scientific">Desulfosporosinus acididurans</name>
    <dbReference type="NCBI Taxonomy" id="476652"/>
    <lineage>
        <taxon>Bacteria</taxon>
        <taxon>Bacillati</taxon>
        <taxon>Bacillota</taxon>
        <taxon>Clostridia</taxon>
        <taxon>Eubacteriales</taxon>
        <taxon>Desulfitobacteriaceae</taxon>
        <taxon>Desulfosporosinus</taxon>
    </lineage>
</organism>
<keyword evidence="10" id="KW-1185">Reference proteome</keyword>
<dbReference type="STRING" id="476652.DEAC_c24850"/>
<dbReference type="RefSeq" id="WP_047810298.1">
    <property type="nucleotide sequence ID" value="NZ_LDZY01000007.1"/>
</dbReference>
<feature type="transmembrane region" description="Helical" evidence="8">
    <location>
        <begin position="73"/>
        <end position="92"/>
    </location>
</feature>
<sequence>MSILLILAVISVVFLGALTRTTFGFGEAVISMPLLTLLPISLHTAVSLMGFVGLTAALLAVITGWRHIDTTSLLPLVFAALVGIPVGLFMVTFVPVKAITGLLGAVLITYGIYSIRQSRVALQNTLSMKIHSRWGLLFGFFSGVFGSAYNFNGVPVAIYGSLRKWHPDKFRSTMQAYFFISGALIVAGQGIGGFWTSDVFTLFGLSLPAILAATIVGTMIHRHIPTAKFQRYVFFLITALGTVLLVKSFIS</sequence>
<feature type="transmembrane region" description="Helical" evidence="8">
    <location>
        <begin position="98"/>
        <end position="115"/>
    </location>
</feature>
<keyword evidence="5 8" id="KW-0812">Transmembrane</keyword>
<accession>A0A0J1FQS3</accession>
<dbReference type="PATRIC" id="fig|476652.3.peg.2597"/>
<dbReference type="AlphaFoldDB" id="A0A0J1FQS3"/>
<dbReference type="Proteomes" id="UP000036356">
    <property type="component" value="Unassembled WGS sequence"/>
</dbReference>
<evidence type="ECO:0000256" key="6">
    <source>
        <dbReference type="ARBA" id="ARBA00022989"/>
    </source>
</evidence>
<keyword evidence="7 8" id="KW-0472">Membrane</keyword>
<name>A0A0J1FQS3_9FIRM</name>
<evidence type="ECO:0000256" key="7">
    <source>
        <dbReference type="ARBA" id="ARBA00023136"/>
    </source>
</evidence>
<keyword evidence="3" id="KW-0813">Transport</keyword>
<evidence type="ECO:0000256" key="5">
    <source>
        <dbReference type="ARBA" id="ARBA00022692"/>
    </source>
</evidence>
<evidence type="ECO:0000313" key="9">
    <source>
        <dbReference type="EMBL" id="KLU65855.1"/>
    </source>
</evidence>
<feature type="transmembrane region" description="Helical" evidence="8">
    <location>
        <begin position="40"/>
        <end position="61"/>
    </location>
</feature>
<evidence type="ECO:0000256" key="2">
    <source>
        <dbReference type="ARBA" id="ARBA00009142"/>
    </source>
</evidence>
<dbReference type="GO" id="GO:0005886">
    <property type="term" value="C:plasma membrane"/>
    <property type="evidence" value="ECO:0007669"/>
    <property type="project" value="UniProtKB-SubCell"/>
</dbReference>
<gene>
    <name evidence="9" type="ORF">DEAC_c24850</name>
</gene>
<feature type="transmembrane region" description="Helical" evidence="8">
    <location>
        <begin position="232"/>
        <end position="250"/>
    </location>
</feature>